<accession>A0A1Q9BZP6</accession>
<sequence length="506" mass="55352">MEEMGITPQTTDDVVAPTPIEMTAMEVDEPEPVPAYTPPTTKSPGIPAKAYPGQTIWHPPQPSSPVMSTTSRPISYSPGDFLAEPAPEPGHDGSMGSGTTASSHLSPDPVPKKARGPMGETRPLAIVLPNGEALWFTTRDIDVDTPRLVIPWSLFQYLAMSRRPLSGFQSWGKVGVVYIRRVAQDIIHGAQQRGSIMDRIREANRSNPLLMDLQSAYPEPQDATPPTSASTGAYRPSFNFRDFLQRPSLGEHFYPGEGPPRAGRGSLPCVYDQPTHEMPLAASIGEADHASNCMGMWARKLLGQENPSPPPKGVPPKATSGTTTPTPTAEPTAPTAEPAPEEVDEDEDSDVELTAEERAEMARIEEECSALERRMSDLSVTQQRSLLENLANASSAVIGGLLADTVRRTAQMRGKGAKGGGRQKVKAFVRHRSRLRAIQHQMEYGDVSLQPRATQVQTDRSISWDAFLYWAELYVAFDYNRSRAASRTRRTQRFPGRPTLGIYGDE</sequence>
<feature type="region of interest" description="Disordered" evidence="2">
    <location>
        <begin position="216"/>
        <end position="235"/>
    </location>
</feature>
<dbReference type="AlphaFoldDB" id="A0A1Q9BZP6"/>
<dbReference type="OrthoDB" id="428508at2759"/>
<feature type="coiled-coil region" evidence="1">
    <location>
        <begin position="354"/>
        <end position="381"/>
    </location>
</feature>
<evidence type="ECO:0000256" key="1">
    <source>
        <dbReference type="SAM" id="Coils"/>
    </source>
</evidence>
<feature type="region of interest" description="Disordered" evidence="2">
    <location>
        <begin position="26"/>
        <end position="118"/>
    </location>
</feature>
<comment type="caution">
    <text evidence="3">The sequence shown here is derived from an EMBL/GenBank/DDBJ whole genome shotgun (WGS) entry which is preliminary data.</text>
</comment>
<feature type="compositionally biased region" description="Acidic residues" evidence="2">
    <location>
        <begin position="339"/>
        <end position="351"/>
    </location>
</feature>
<keyword evidence="4" id="KW-1185">Reference proteome</keyword>
<feature type="compositionally biased region" description="Low complexity" evidence="2">
    <location>
        <begin position="322"/>
        <end position="338"/>
    </location>
</feature>
<gene>
    <name evidence="3" type="ORF">AK812_SmicGene43944</name>
</gene>
<evidence type="ECO:0000313" key="4">
    <source>
        <dbReference type="Proteomes" id="UP000186817"/>
    </source>
</evidence>
<reference evidence="3 4" key="1">
    <citation type="submission" date="2016-02" db="EMBL/GenBank/DDBJ databases">
        <title>Genome analysis of coral dinoflagellate symbionts highlights evolutionary adaptations to a symbiotic lifestyle.</title>
        <authorList>
            <person name="Aranda M."/>
            <person name="Li Y."/>
            <person name="Liew Y.J."/>
            <person name="Baumgarten S."/>
            <person name="Simakov O."/>
            <person name="Wilson M."/>
            <person name="Piel J."/>
            <person name="Ashoor H."/>
            <person name="Bougouffa S."/>
            <person name="Bajic V.B."/>
            <person name="Ryu T."/>
            <person name="Ravasi T."/>
            <person name="Bayer T."/>
            <person name="Micklem G."/>
            <person name="Kim H."/>
            <person name="Bhak J."/>
            <person name="Lajeunesse T.C."/>
            <person name="Voolstra C.R."/>
        </authorList>
    </citation>
    <scope>NUCLEOTIDE SEQUENCE [LARGE SCALE GENOMIC DNA]</scope>
    <source>
        <strain evidence="3 4">CCMP2467</strain>
    </source>
</reference>
<dbReference type="Proteomes" id="UP000186817">
    <property type="component" value="Unassembled WGS sequence"/>
</dbReference>
<proteinExistence type="predicted"/>
<keyword evidence="1" id="KW-0175">Coiled coil</keyword>
<evidence type="ECO:0000256" key="2">
    <source>
        <dbReference type="SAM" id="MobiDB-lite"/>
    </source>
</evidence>
<evidence type="ECO:0000313" key="3">
    <source>
        <dbReference type="EMBL" id="OLP76154.1"/>
    </source>
</evidence>
<organism evidence="3 4">
    <name type="scientific">Symbiodinium microadriaticum</name>
    <name type="common">Dinoflagellate</name>
    <name type="synonym">Zooxanthella microadriatica</name>
    <dbReference type="NCBI Taxonomy" id="2951"/>
    <lineage>
        <taxon>Eukaryota</taxon>
        <taxon>Sar</taxon>
        <taxon>Alveolata</taxon>
        <taxon>Dinophyceae</taxon>
        <taxon>Suessiales</taxon>
        <taxon>Symbiodiniaceae</taxon>
        <taxon>Symbiodinium</taxon>
    </lineage>
</organism>
<dbReference type="EMBL" id="LSRX01002121">
    <property type="protein sequence ID" value="OLP76154.1"/>
    <property type="molecule type" value="Genomic_DNA"/>
</dbReference>
<feature type="compositionally biased region" description="Polar residues" evidence="2">
    <location>
        <begin position="64"/>
        <end position="74"/>
    </location>
</feature>
<name>A0A1Q9BZP6_SYMMI</name>
<protein>
    <submittedName>
        <fullName evidence="3">Uncharacterized protein</fullName>
    </submittedName>
</protein>
<feature type="region of interest" description="Disordered" evidence="2">
    <location>
        <begin position="302"/>
        <end position="351"/>
    </location>
</feature>